<protein>
    <recommendedName>
        <fullName evidence="5">PrgI family protein</fullName>
    </recommendedName>
</protein>
<comment type="caution">
    <text evidence="3">The sequence shown here is derived from an EMBL/GenBank/DDBJ whole genome shotgun (WGS) entry which is preliminary data.</text>
</comment>
<dbReference type="Proteomes" id="UP000664277">
    <property type="component" value="Unassembled WGS sequence"/>
</dbReference>
<proteinExistence type="predicted"/>
<evidence type="ECO:0000256" key="1">
    <source>
        <dbReference type="SAM" id="MobiDB-lite"/>
    </source>
</evidence>
<accession>A0A8J7P8M4</accession>
<evidence type="ECO:0000313" key="3">
    <source>
        <dbReference type="EMBL" id="MBN8658912.1"/>
    </source>
</evidence>
<evidence type="ECO:0000256" key="2">
    <source>
        <dbReference type="SAM" id="Phobius"/>
    </source>
</evidence>
<keyword evidence="2" id="KW-0472">Membrane</keyword>
<dbReference type="AlphaFoldDB" id="A0A8J7P8M4"/>
<evidence type="ECO:0008006" key="5">
    <source>
        <dbReference type="Google" id="ProtNLM"/>
    </source>
</evidence>
<reference evidence="3" key="1">
    <citation type="submission" date="2021-02" db="EMBL/GenBank/DDBJ databases">
        <title>Genome-Resolved Metagenomics of a Microbial Community Performing Photosynthetic Biological Nutrient Removal.</title>
        <authorList>
            <person name="Mcdaniel E.A."/>
        </authorList>
    </citation>
    <scope>NUCLEOTIDE SEQUENCE</scope>
    <source>
        <strain evidence="3">UWPOB_OBS1</strain>
    </source>
</reference>
<feature type="compositionally biased region" description="Basic and acidic residues" evidence="1">
    <location>
        <begin position="111"/>
        <end position="123"/>
    </location>
</feature>
<feature type="region of interest" description="Disordered" evidence="1">
    <location>
        <begin position="96"/>
        <end position="123"/>
    </location>
</feature>
<dbReference type="EMBL" id="JAFLCK010000001">
    <property type="protein sequence ID" value="MBN8658912.1"/>
    <property type="molecule type" value="Genomic_DNA"/>
</dbReference>
<sequence>MSRVHKVIVLNKPFKLWDFTVRQLLMLVVSIAISFYILSAVPQGWKVGNLPANILLAIVFFCFCLPAVKFTDLKPMSWWRNLLLYKLHLVPTSFIPKPEPGRLYPDPTIQEPKKKSDDFYIGG</sequence>
<name>A0A8J7P8M4_9BACT</name>
<gene>
    <name evidence="3" type="ORF">J0M35_01005</name>
</gene>
<feature type="transmembrane region" description="Helical" evidence="2">
    <location>
        <begin position="50"/>
        <end position="68"/>
    </location>
</feature>
<keyword evidence="2" id="KW-0812">Transmembrane</keyword>
<organism evidence="3 4">
    <name type="scientific">Candidatus Obscuribacter phosphatis</name>
    <dbReference type="NCBI Taxonomy" id="1906157"/>
    <lineage>
        <taxon>Bacteria</taxon>
        <taxon>Bacillati</taxon>
        <taxon>Candidatus Melainabacteria</taxon>
        <taxon>Candidatus Obscuribacterales</taxon>
        <taxon>Candidatus Obscuribacteraceae</taxon>
        <taxon>Candidatus Obscuribacter</taxon>
    </lineage>
</organism>
<keyword evidence="2" id="KW-1133">Transmembrane helix</keyword>
<evidence type="ECO:0000313" key="4">
    <source>
        <dbReference type="Proteomes" id="UP000664277"/>
    </source>
</evidence>
<feature type="transmembrane region" description="Helical" evidence="2">
    <location>
        <begin position="21"/>
        <end position="38"/>
    </location>
</feature>